<comment type="caution">
    <text evidence="1">The sequence shown here is derived from an EMBL/GenBank/DDBJ whole genome shotgun (WGS) entry which is preliminary data.</text>
</comment>
<evidence type="ECO:0000313" key="2">
    <source>
        <dbReference type="Proteomes" id="UP001054821"/>
    </source>
</evidence>
<protein>
    <submittedName>
        <fullName evidence="1">Uncharacterized protein</fullName>
    </submittedName>
</protein>
<evidence type="ECO:0000313" key="1">
    <source>
        <dbReference type="EMBL" id="KAI5338821.1"/>
    </source>
</evidence>
<keyword evidence="2" id="KW-1185">Reference proteome</keyword>
<organism evidence="1 2">
    <name type="scientific">Prunus dulcis</name>
    <name type="common">Almond</name>
    <name type="synonym">Amygdalus dulcis</name>
    <dbReference type="NCBI Taxonomy" id="3755"/>
    <lineage>
        <taxon>Eukaryota</taxon>
        <taxon>Viridiplantae</taxon>
        <taxon>Streptophyta</taxon>
        <taxon>Embryophyta</taxon>
        <taxon>Tracheophyta</taxon>
        <taxon>Spermatophyta</taxon>
        <taxon>Magnoliopsida</taxon>
        <taxon>eudicotyledons</taxon>
        <taxon>Gunneridae</taxon>
        <taxon>Pentapetalae</taxon>
        <taxon>rosids</taxon>
        <taxon>fabids</taxon>
        <taxon>Rosales</taxon>
        <taxon>Rosaceae</taxon>
        <taxon>Amygdaloideae</taxon>
        <taxon>Amygdaleae</taxon>
        <taxon>Prunus</taxon>
    </lineage>
</organism>
<proteinExistence type="predicted"/>
<dbReference type="Proteomes" id="UP001054821">
    <property type="component" value="Chromosome 3"/>
</dbReference>
<accession>A0AAD4WAY7</accession>
<dbReference type="AlphaFoldDB" id="A0AAD4WAY7"/>
<reference evidence="1 2" key="1">
    <citation type="journal article" date="2022" name="G3 (Bethesda)">
        <title>Whole-genome sequence and methylome profiling of the almond [Prunus dulcis (Mill.) D.A. Webb] cultivar 'Nonpareil'.</title>
        <authorList>
            <person name="D'Amico-Willman K.M."/>
            <person name="Ouma W.Z."/>
            <person name="Meulia T."/>
            <person name="Sideli G.M."/>
            <person name="Gradziel T.M."/>
            <person name="Fresnedo-Ramirez J."/>
        </authorList>
    </citation>
    <scope>NUCLEOTIDE SEQUENCE [LARGE SCALE GENOMIC DNA]</scope>
    <source>
        <strain evidence="1">Clone GOH B32 T37-40</strain>
    </source>
</reference>
<sequence>MVVEDSSVWFSHMIPSWIVPPPRHLDTWTWKLIYVYLDLSEPVLGMVLRRPLAGFLHVDGTSLATWLLRIPPCGLVKRSPNWIVFPQIGNFRKCIFFRGDSAKISAESLVPLSLDLENGLDVSKWAQHQLMSEIPQDSSRIRRNLGRVLSSWLSTSYR</sequence>
<name>A0AAD4WAY7_PRUDU</name>
<gene>
    <name evidence="1" type="ORF">L3X38_018093</name>
</gene>
<dbReference type="EMBL" id="JAJFAZ020000003">
    <property type="protein sequence ID" value="KAI5338821.1"/>
    <property type="molecule type" value="Genomic_DNA"/>
</dbReference>